<protein>
    <recommendedName>
        <fullName evidence="3">SMP-30/Gluconolactonase/LRE-like region domain-containing protein</fullName>
    </recommendedName>
</protein>
<accession>A0A6G9YGL2</accession>
<dbReference type="AlphaFoldDB" id="A0A6G9YGL2"/>
<dbReference type="KEGG" id="nah:F5544_22260"/>
<dbReference type="RefSeq" id="WP_238847392.1">
    <property type="nucleotide sequence ID" value="NZ_CP046172.1"/>
</dbReference>
<evidence type="ECO:0008006" key="3">
    <source>
        <dbReference type="Google" id="ProtNLM"/>
    </source>
</evidence>
<organism evidence="1 2">
    <name type="scientific">Nocardia arthritidis</name>
    <dbReference type="NCBI Taxonomy" id="228602"/>
    <lineage>
        <taxon>Bacteria</taxon>
        <taxon>Bacillati</taxon>
        <taxon>Actinomycetota</taxon>
        <taxon>Actinomycetes</taxon>
        <taxon>Mycobacteriales</taxon>
        <taxon>Nocardiaceae</taxon>
        <taxon>Nocardia</taxon>
    </lineage>
</organism>
<proteinExistence type="predicted"/>
<sequence>MLDRFLPLPGILRRVVWALPEWVQPKPARTVWVLAVDFDGNVVHDLQTDGANFSFVTGVAERDGTLYLGSLTEHAIAISRIPTA</sequence>
<keyword evidence="2" id="KW-1185">Reference proteome</keyword>
<evidence type="ECO:0000313" key="2">
    <source>
        <dbReference type="Proteomes" id="UP000503540"/>
    </source>
</evidence>
<dbReference type="Proteomes" id="UP000503540">
    <property type="component" value="Chromosome"/>
</dbReference>
<evidence type="ECO:0000313" key="1">
    <source>
        <dbReference type="EMBL" id="QIS12314.1"/>
    </source>
</evidence>
<gene>
    <name evidence="1" type="ORF">F5544_22260</name>
</gene>
<dbReference type="EMBL" id="CP046172">
    <property type="protein sequence ID" value="QIS12314.1"/>
    <property type="molecule type" value="Genomic_DNA"/>
</dbReference>
<reference evidence="1 2" key="1">
    <citation type="journal article" date="2019" name="ACS Chem. Biol.">
        <title>Identification and Mobilization of a Cryptic Antibiotic Biosynthesis Gene Locus from a Human-Pathogenic Nocardia Isolate.</title>
        <authorList>
            <person name="Herisse M."/>
            <person name="Ishida K."/>
            <person name="Porter J.L."/>
            <person name="Howden B."/>
            <person name="Hertweck C."/>
            <person name="Stinear T.P."/>
            <person name="Pidot S.J."/>
        </authorList>
    </citation>
    <scope>NUCLEOTIDE SEQUENCE [LARGE SCALE GENOMIC DNA]</scope>
    <source>
        <strain evidence="1 2">AUSMDU00012717</strain>
    </source>
</reference>
<name>A0A6G9YGL2_9NOCA</name>